<dbReference type="AlphaFoldDB" id="A0A9W6R3Q9"/>
<evidence type="ECO:0000313" key="2">
    <source>
        <dbReference type="EMBL" id="GLY68579.1"/>
    </source>
</evidence>
<name>A0A9W6R3Q9_9PSEU</name>
<proteinExistence type="predicted"/>
<accession>A0A9W6R3Q9</accession>
<evidence type="ECO:0000313" key="3">
    <source>
        <dbReference type="Proteomes" id="UP001165136"/>
    </source>
</evidence>
<comment type="caution">
    <text evidence="2">The sequence shown here is derived from an EMBL/GenBank/DDBJ whole genome shotgun (WGS) entry which is preliminary data.</text>
</comment>
<dbReference type="Gene3D" id="1.10.287.1060">
    <property type="entry name" value="ESAT-6-like"/>
    <property type="match status" value="1"/>
</dbReference>
<reference evidence="2" key="1">
    <citation type="submission" date="2023-03" db="EMBL/GenBank/DDBJ databases">
        <title>Amycolatopsis taiwanensis NBRC 103393.</title>
        <authorList>
            <person name="Ichikawa N."/>
            <person name="Sato H."/>
            <person name="Tonouchi N."/>
        </authorList>
    </citation>
    <scope>NUCLEOTIDE SEQUENCE</scope>
    <source>
        <strain evidence="2">NBRC 103393</strain>
    </source>
</reference>
<organism evidence="2 3">
    <name type="scientific">Amycolatopsis taiwanensis</name>
    <dbReference type="NCBI Taxonomy" id="342230"/>
    <lineage>
        <taxon>Bacteria</taxon>
        <taxon>Bacillati</taxon>
        <taxon>Actinomycetota</taxon>
        <taxon>Actinomycetes</taxon>
        <taxon>Pseudonocardiales</taxon>
        <taxon>Pseudonocardiaceae</taxon>
        <taxon>Amycolatopsis</taxon>
    </lineage>
</organism>
<dbReference type="EMBL" id="BSTI01000012">
    <property type="protein sequence ID" value="GLY68579.1"/>
    <property type="molecule type" value="Genomic_DNA"/>
</dbReference>
<dbReference type="Proteomes" id="UP001165136">
    <property type="component" value="Unassembled WGS sequence"/>
</dbReference>
<protein>
    <recommendedName>
        <fullName evidence="4">PE domain-containing protein</fullName>
    </recommendedName>
</protein>
<feature type="coiled-coil region" evidence="1">
    <location>
        <begin position="110"/>
        <end position="137"/>
    </location>
</feature>
<keyword evidence="1" id="KW-0175">Coiled coil</keyword>
<keyword evidence="3" id="KW-1185">Reference proteome</keyword>
<gene>
    <name evidence="2" type="ORF">Atai01_51980</name>
</gene>
<sequence length="148" mass="15333">MAGASALTYANYSSESADLGQGSEPMGNSNADAAAFRAAAVNGQLGVDPDAAQAVLKKIRTGKDSVENLLRNAGSLAEPPKLGANPVGDAIATKFAERADGGGDSYAQALQNLYTQYEQAEQAIVAAMNHYHRMEQDASDALSGNREV</sequence>
<evidence type="ECO:0008006" key="4">
    <source>
        <dbReference type="Google" id="ProtNLM"/>
    </source>
</evidence>
<evidence type="ECO:0000256" key="1">
    <source>
        <dbReference type="SAM" id="Coils"/>
    </source>
</evidence>